<sequence length="87" mass="10019">MSTIKSARRLIETSPDLPDARILAQLVLSLESEGTFNLGLLYTLSPDNFELALDVLRDWRLDRYYMGKARLFDVSWQLREMAQPDAT</sequence>
<dbReference type="Proteomes" id="UP000487350">
    <property type="component" value="Unassembled WGS sequence"/>
</dbReference>
<reference evidence="1 2" key="1">
    <citation type="submission" date="2019-11" db="EMBL/GenBank/DDBJ databases">
        <title>Caenimonas koreensis gen. nov., sp. nov., isolated from activated sludge.</title>
        <authorList>
            <person name="Seung H.R."/>
        </authorList>
    </citation>
    <scope>NUCLEOTIDE SEQUENCE [LARGE SCALE GENOMIC DNA]</scope>
    <source>
        <strain evidence="1 2">EMB320</strain>
    </source>
</reference>
<evidence type="ECO:0000313" key="1">
    <source>
        <dbReference type="EMBL" id="MRD49018.1"/>
    </source>
</evidence>
<gene>
    <name evidence="1" type="ORF">GHT07_17210</name>
</gene>
<comment type="caution">
    <text evidence="1">The sequence shown here is derived from an EMBL/GenBank/DDBJ whole genome shotgun (WGS) entry which is preliminary data.</text>
</comment>
<name>A0A844B2P3_9BURK</name>
<dbReference type="EMBL" id="WJBU01000018">
    <property type="protein sequence ID" value="MRD49018.1"/>
    <property type="molecule type" value="Genomic_DNA"/>
</dbReference>
<proteinExistence type="predicted"/>
<dbReference type="RefSeq" id="WP_153586328.1">
    <property type="nucleotide sequence ID" value="NZ_WJBU01000018.1"/>
</dbReference>
<dbReference type="AlphaFoldDB" id="A0A844B2P3"/>
<protein>
    <submittedName>
        <fullName evidence="1">Uncharacterized protein</fullName>
    </submittedName>
</protein>
<keyword evidence="2" id="KW-1185">Reference proteome</keyword>
<evidence type="ECO:0000313" key="2">
    <source>
        <dbReference type="Proteomes" id="UP000487350"/>
    </source>
</evidence>
<dbReference type="OrthoDB" id="8857527at2"/>
<accession>A0A844B2P3</accession>
<organism evidence="1 2">
    <name type="scientific">Caenimonas koreensis DSM 17982</name>
    <dbReference type="NCBI Taxonomy" id="1121255"/>
    <lineage>
        <taxon>Bacteria</taxon>
        <taxon>Pseudomonadati</taxon>
        <taxon>Pseudomonadota</taxon>
        <taxon>Betaproteobacteria</taxon>
        <taxon>Burkholderiales</taxon>
        <taxon>Comamonadaceae</taxon>
        <taxon>Caenimonas</taxon>
    </lineage>
</organism>